<protein>
    <submittedName>
        <fullName evidence="2">Retrovirus-related Pol polyprotein from transposon RE2</fullName>
    </submittedName>
</protein>
<dbReference type="Pfam" id="PF07727">
    <property type="entry name" value="RVT_2"/>
    <property type="match status" value="1"/>
</dbReference>
<dbReference type="InterPro" id="IPR013103">
    <property type="entry name" value="RVT_2"/>
</dbReference>
<comment type="caution">
    <text evidence="2">The sequence shown here is derived from an EMBL/GenBank/DDBJ whole genome shotgun (WGS) entry which is preliminary data.</text>
</comment>
<gene>
    <name evidence="2" type="primary">RE2_617</name>
    <name evidence="2" type="ORF">CK203_044425</name>
</gene>
<evidence type="ECO:0000259" key="1">
    <source>
        <dbReference type="Pfam" id="PF07727"/>
    </source>
</evidence>
<sequence length="155" mass="17166">MSSSSTVVFPSFKQQLSDLHPLNSRFQPGIVYTRRSLLQSLLVAHPISDPTTLQIQLIAAPPALHYVGRNCRSRGQSHLGHEPCPPTIVPLGCKWVYLVKVRSDGSLDLYKARLVALGNNQEYGVNYEETFALVAKMTTVRTILALAVSSDWPLH</sequence>
<feature type="domain" description="Reverse transcriptase Ty1/copia-type" evidence="1">
    <location>
        <begin position="87"/>
        <end position="155"/>
    </location>
</feature>
<evidence type="ECO:0000313" key="2">
    <source>
        <dbReference type="EMBL" id="RVW88091.1"/>
    </source>
</evidence>
<proteinExistence type="predicted"/>
<accession>A0A438HUE9</accession>
<dbReference type="EMBL" id="QGNW01000177">
    <property type="protein sequence ID" value="RVW88091.1"/>
    <property type="molecule type" value="Genomic_DNA"/>
</dbReference>
<organism evidence="2 3">
    <name type="scientific">Vitis vinifera</name>
    <name type="common">Grape</name>
    <dbReference type="NCBI Taxonomy" id="29760"/>
    <lineage>
        <taxon>Eukaryota</taxon>
        <taxon>Viridiplantae</taxon>
        <taxon>Streptophyta</taxon>
        <taxon>Embryophyta</taxon>
        <taxon>Tracheophyta</taxon>
        <taxon>Spermatophyta</taxon>
        <taxon>Magnoliopsida</taxon>
        <taxon>eudicotyledons</taxon>
        <taxon>Gunneridae</taxon>
        <taxon>Pentapetalae</taxon>
        <taxon>rosids</taxon>
        <taxon>Vitales</taxon>
        <taxon>Vitaceae</taxon>
        <taxon>Viteae</taxon>
        <taxon>Vitis</taxon>
    </lineage>
</organism>
<reference evidence="2 3" key="1">
    <citation type="journal article" date="2018" name="PLoS Genet.">
        <title>Population sequencing reveals clonal diversity and ancestral inbreeding in the grapevine cultivar Chardonnay.</title>
        <authorList>
            <person name="Roach M.J."/>
            <person name="Johnson D.L."/>
            <person name="Bohlmann J."/>
            <person name="van Vuuren H.J."/>
            <person name="Jones S.J."/>
            <person name="Pretorius I.S."/>
            <person name="Schmidt S.A."/>
            <person name="Borneman A.R."/>
        </authorList>
    </citation>
    <scope>NUCLEOTIDE SEQUENCE [LARGE SCALE GENOMIC DNA]</scope>
    <source>
        <strain evidence="3">cv. Chardonnay</strain>
        <tissue evidence="2">Leaf</tissue>
    </source>
</reference>
<name>A0A438HUE9_VITVI</name>
<evidence type="ECO:0000313" key="3">
    <source>
        <dbReference type="Proteomes" id="UP000288805"/>
    </source>
</evidence>
<dbReference type="AlphaFoldDB" id="A0A438HUE9"/>
<dbReference type="Proteomes" id="UP000288805">
    <property type="component" value="Unassembled WGS sequence"/>
</dbReference>